<dbReference type="GO" id="GO:0045259">
    <property type="term" value="C:proton-transporting ATP synthase complex"/>
    <property type="evidence" value="ECO:0007669"/>
    <property type="project" value="UniProtKB-KW"/>
</dbReference>
<dbReference type="HAMAP" id="MF_00815">
    <property type="entry name" value="ATP_synth_gamma_bact"/>
    <property type="match status" value="1"/>
</dbReference>
<comment type="similarity">
    <text evidence="3 10">Belongs to the ATPase gamma chain family.</text>
</comment>
<dbReference type="PROSITE" id="PS00153">
    <property type="entry name" value="ATPASE_GAMMA"/>
    <property type="match status" value="1"/>
</dbReference>
<proteinExistence type="inferred from homology"/>
<protein>
    <recommendedName>
        <fullName evidence="10">ATP synthase gamma chain</fullName>
    </recommendedName>
    <alternativeName>
        <fullName evidence="10">ATP synthase F1 sector gamma subunit</fullName>
    </alternativeName>
    <alternativeName>
        <fullName evidence="10">F-ATPase gamma subunit</fullName>
    </alternativeName>
</protein>
<dbReference type="PANTHER" id="PTHR11693">
    <property type="entry name" value="ATP SYNTHASE GAMMA CHAIN"/>
    <property type="match status" value="1"/>
</dbReference>
<dbReference type="GO" id="GO:0005524">
    <property type="term" value="F:ATP binding"/>
    <property type="evidence" value="ECO:0007669"/>
    <property type="project" value="UniProtKB-UniRule"/>
</dbReference>
<dbReference type="NCBIfam" id="TIGR01146">
    <property type="entry name" value="ATPsyn_F1gamma"/>
    <property type="match status" value="1"/>
</dbReference>
<accession>A0AAE3M0W6</accession>
<dbReference type="InterPro" id="IPR023632">
    <property type="entry name" value="ATP_synth_F1_gsu_CS"/>
</dbReference>
<dbReference type="GO" id="GO:0046933">
    <property type="term" value="F:proton-transporting ATP synthase activity, rotational mechanism"/>
    <property type="evidence" value="ECO:0007669"/>
    <property type="project" value="UniProtKB-UniRule"/>
</dbReference>
<dbReference type="Gene3D" id="1.10.287.80">
    <property type="entry name" value="ATP synthase, gamma subunit, helix hairpin domain"/>
    <property type="match status" value="1"/>
</dbReference>
<keyword evidence="6 10" id="KW-0406">Ion transport</keyword>
<keyword evidence="5 10" id="KW-0375">Hydrogen ion transport</keyword>
<dbReference type="InterPro" id="IPR000131">
    <property type="entry name" value="ATP_synth_F1_gsu"/>
</dbReference>
<dbReference type="InterPro" id="IPR035968">
    <property type="entry name" value="ATP_synth_F1_ATPase_gsu"/>
</dbReference>
<organism evidence="11 12">
    <name type="scientific">Plebeiibacterium sediminum</name>
    <dbReference type="NCBI Taxonomy" id="2992112"/>
    <lineage>
        <taxon>Bacteria</taxon>
        <taxon>Pseudomonadati</taxon>
        <taxon>Bacteroidota</taxon>
        <taxon>Bacteroidia</taxon>
        <taxon>Marinilabiliales</taxon>
        <taxon>Marinilabiliaceae</taxon>
        <taxon>Plebeiibacterium</taxon>
    </lineage>
</organism>
<dbReference type="PRINTS" id="PR00126">
    <property type="entry name" value="ATPASEGAMMA"/>
</dbReference>
<evidence type="ECO:0000313" key="12">
    <source>
        <dbReference type="Proteomes" id="UP001209229"/>
    </source>
</evidence>
<keyword evidence="8 10" id="KW-0139">CF(1)</keyword>
<dbReference type="SUPFAM" id="SSF52943">
    <property type="entry name" value="ATP synthase (F1-ATPase), gamma subunit"/>
    <property type="match status" value="1"/>
</dbReference>
<evidence type="ECO:0000256" key="10">
    <source>
        <dbReference type="HAMAP-Rule" id="MF_00815"/>
    </source>
</evidence>
<sequence length="291" mass="33050">MPSLKDIKTRIDSVKTTRQVTSAMKMVSAAKLKKAQDDIVQIRPYAEKMNDIMFDLYNARESGEFIPLAEKREADRILIVMVTSNRGLCGAFNSSIVKEVNRIVRHEYSSHFKNGFIDVVAIGKQGEKLLKSSGIKCVKDFNEIYNNVHFNSVEKISEEFISSFLEHKYDRVILVYNEFINAAVQNVSVSQFLPLEFPEIEHSYSSNYIYEPEQEEIINEMIPLSLKTMFFRTLLDSIASEHGARMTSMHKATDNATELIGDLELSYNKARQTAITNEILEIVGGAEALSK</sequence>
<evidence type="ECO:0000256" key="1">
    <source>
        <dbReference type="ARBA" id="ARBA00003456"/>
    </source>
</evidence>
<comment type="subcellular location">
    <subcellularLocation>
        <location evidence="10">Cell membrane</location>
        <topology evidence="10">Peripheral membrane protein</topology>
    </subcellularLocation>
    <subcellularLocation>
        <location evidence="2">Membrane</location>
        <topology evidence="2">Peripheral membrane protein</topology>
    </subcellularLocation>
</comment>
<dbReference type="AlphaFoldDB" id="A0AAE3M0W6"/>
<dbReference type="GO" id="GO:0005886">
    <property type="term" value="C:plasma membrane"/>
    <property type="evidence" value="ECO:0007669"/>
    <property type="project" value="UniProtKB-SubCell"/>
</dbReference>
<comment type="function">
    <text evidence="1 10">Produces ATP from ADP in the presence of a proton gradient across the membrane. The gamma chain is believed to be important in regulating ATPase activity and the flow of protons through the CF(0) complex.</text>
</comment>
<evidence type="ECO:0000256" key="8">
    <source>
        <dbReference type="ARBA" id="ARBA00023196"/>
    </source>
</evidence>
<evidence type="ECO:0000256" key="5">
    <source>
        <dbReference type="ARBA" id="ARBA00022781"/>
    </source>
</evidence>
<comment type="caution">
    <text evidence="11">The sequence shown here is derived from an EMBL/GenBank/DDBJ whole genome shotgun (WGS) entry which is preliminary data.</text>
</comment>
<evidence type="ECO:0000256" key="6">
    <source>
        <dbReference type="ARBA" id="ARBA00023065"/>
    </source>
</evidence>
<evidence type="ECO:0000256" key="4">
    <source>
        <dbReference type="ARBA" id="ARBA00022448"/>
    </source>
</evidence>
<reference evidence="11" key="1">
    <citation type="submission" date="2022-10" db="EMBL/GenBank/DDBJ databases">
        <authorList>
            <person name="Yu W.X."/>
        </authorList>
    </citation>
    <scope>NUCLEOTIDE SEQUENCE</scope>
    <source>
        <strain evidence="11">AAT</strain>
    </source>
</reference>
<dbReference type="Proteomes" id="UP001209229">
    <property type="component" value="Unassembled WGS sequence"/>
</dbReference>
<keyword evidence="10" id="KW-1003">Cell membrane</keyword>
<keyword evidence="4 10" id="KW-0813">Transport</keyword>
<dbReference type="EMBL" id="JAPDPJ010000001">
    <property type="protein sequence ID" value="MCW3785107.1"/>
    <property type="molecule type" value="Genomic_DNA"/>
</dbReference>
<dbReference type="CDD" id="cd12151">
    <property type="entry name" value="F1-ATPase_gamma"/>
    <property type="match status" value="1"/>
</dbReference>
<evidence type="ECO:0000256" key="9">
    <source>
        <dbReference type="ARBA" id="ARBA00023310"/>
    </source>
</evidence>
<evidence type="ECO:0000256" key="3">
    <source>
        <dbReference type="ARBA" id="ARBA00007681"/>
    </source>
</evidence>
<dbReference type="RefSeq" id="WP_301188678.1">
    <property type="nucleotide sequence ID" value="NZ_JAPDPJ010000001.1"/>
</dbReference>
<comment type="subunit">
    <text evidence="10">F-type ATPases have 2 components, CF(1) - the catalytic core - and CF(0) - the membrane proton channel. CF(1) has five subunits: alpha(3), beta(3), gamma(1), delta(1), epsilon(1). CF(0) has three main subunits: a, b and c.</text>
</comment>
<keyword evidence="7 10" id="KW-0472">Membrane</keyword>
<evidence type="ECO:0000313" key="11">
    <source>
        <dbReference type="EMBL" id="MCW3785107.1"/>
    </source>
</evidence>
<keyword evidence="12" id="KW-1185">Reference proteome</keyword>
<dbReference type="Pfam" id="PF00231">
    <property type="entry name" value="ATP-synt"/>
    <property type="match status" value="1"/>
</dbReference>
<gene>
    <name evidence="10 11" type="primary">atpG</name>
    <name evidence="11" type="ORF">OM075_01445</name>
</gene>
<dbReference type="PANTHER" id="PTHR11693:SF22">
    <property type="entry name" value="ATP SYNTHASE SUBUNIT GAMMA, MITOCHONDRIAL"/>
    <property type="match status" value="1"/>
</dbReference>
<dbReference type="Gene3D" id="3.40.1380.10">
    <property type="match status" value="1"/>
</dbReference>
<evidence type="ECO:0000256" key="2">
    <source>
        <dbReference type="ARBA" id="ARBA00004170"/>
    </source>
</evidence>
<keyword evidence="9 10" id="KW-0066">ATP synthesis</keyword>
<evidence type="ECO:0000256" key="7">
    <source>
        <dbReference type="ARBA" id="ARBA00023136"/>
    </source>
</evidence>
<name>A0AAE3M0W6_9BACT</name>
<dbReference type="GO" id="GO:0042777">
    <property type="term" value="P:proton motive force-driven plasma membrane ATP synthesis"/>
    <property type="evidence" value="ECO:0007669"/>
    <property type="project" value="UniProtKB-UniRule"/>
</dbReference>